<keyword evidence="1" id="KW-0805">Transcription regulation</keyword>
<dbReference type="InterPro" id="IPR036271">
    <property type="entry name" value="Tet_transcr_reg_TetR-rel_C_sf"/>
</dbReference>
<dbReference type="PROSITE" id="PS50977">
    <property type="entry name" value="HTH_TETR_2"/>
    <property type="match status" value="1"/>
</dbReference>
<organism evidence="6 7">
    <name type="scientific">Mesorhizobium abyssinicae</name>
    <dbReference type="NCBI Taxonomy" id="1209958"/>
    <lineage>
        <taxon>Bacteria</taxon>
        <taxon>Pseudomonadati</taxon>
        <taxon>Pseudomonadota</taxon>
        <taxon>Alphaproteobacteria</taxon>
        <taxon>Hyphomicrobiales</taxon>
        <taxon>Phyllobacteriaceae</taxon>
        <taxon>Mesorhizobium</taxon>
    </lineage>
</organism>
<dbReference type="Gene3D" id="1.10.10.60">
    <property type="entry name" value="Homeodomain-like"/>
    <property type="match status" value="1"/>
</dbReference>
<evidence type="ECO:0000259" key="5">
    <source>
        <dbReference type="PROSITE" id="PS50977"/>
    </source>
</evidence>
<name>A0ABU5AQI4_9HYPH</name>
<dbReference type="InterPro" id="IPR009057">
    <property type="entry name" value="Homeodomain-like_sf"/>
</dbReference>
<sequence>MASKADRTIGASDQNWDQFAPNDTRRRILMEASALFRRHGYQATSTRQIAAAVGIRQPSLFHHFANKQAILEALFSLSLDNAVVVAERTANASGSAAARLHDYLVWDLETLLSLPLSLSELYSSDILRAPELAHWAAKLESLYLALEKLVRQGIEAGEFVATDPVLIRILIANVTIAHIQYADERPDRDPKKLARDGARFVLAGLSNMESAHLDELISGTRSR</sequence>
<feature type="domain" description="HTH tetR-type" evidence="5">
    <location>
        <begin position="22"/>
        <end position="82"/>
    </location>
</feature>
<dbReference type="PANTHER" id="PTHR30055:SF234">
    <property type="entry name" value="HTH-TYPE TRANSCRIPTIONAL REGULATOR BETI"/>
    <property type="match status" value="1"/>
</dbReference>
<evidence type="ECO:0000256" key="2">
    <source>
        <dbReference type="ARBA" id="ARBA00023125"/>
    </source>
</evidence>
<dbReference type="Proteomes" id="UP001276564">
    <property type="component" value="Unassembled WGS sequence"/>
</dbReference>
<gene>
    <name evidence="6" type="ORF">RFM23_18155</name>
</gene>
<proteinExistence type="predicted"/>
<keyword evidence="2 4" id="KW-0238">DNA-binding</keyword>
<evidence type="ECO:0000256" key="3">
    <source>
        <dbReference type="ARBA" id="ARBA00023163"/>
    </source>
</evidence>
<protein>
    <submittedName>
        <fullName evidence="6">TetR/AcrR family transcriptional regulator</fullName>
    </submittedName>
</protein>
<dbReference type="SUPFAM" id="SSF48498">
    <property type="entry name" value="Tetracyclin repressor-like, C-terminal domain"/>
    <property type="match status" value="1"/>
</dbReference>
<keyword evidence="3" id="KW-0804">Transcription</keyword>
<accession>A0ABU5AQI4</accession>
<evidence type="ECO:0000313" key="6">
    <source>
        <dbReference type="EMBL" id="MDX8539545.1"/>
    </source>
</evidence>
<evidence type="ECO:0000313" key="7">
    <source>
        <dbReference type="Proteomes" id="UP001276564"/>
    </source>
</evidence>
<dbReference type="PANTHER" id="PTHR30055">
    <property type="entry name" value="HTH-TYPE TRANSCRIPTIONAL REGULATOR RUTR"/>
    <property type="match status" value="1"/>
</dbReference>
<dbReference type="EMBL" id="JAVIIP010000009">
    <property type="protein sequence ID" value="MDX8539545.1"/>
    <property type="molecule type" value="Genomic_DNA"/>
</dbReference>
<dbReference type="RefSeq" id="WP_127393595.1">
    <property type="nucleotide sequence ID" value="NZ_JARAKC010000001.1"/>
</dbReference>
<dbReference type="Pfam" id="PF00440">
    <property type="entry name" value="TetR_N"/>
    <property type="match status" value="1"/>
</dbReference>
<feature type="DNA-binding region" description="H-T-H motif" evidence="4">
    <location>
        <begin position="45"/>
        <end position="64"/>
    </location>
</feature>
<reference evidence="6 7" key="1">
    <citation type="submission" date="2023-08" db="EMBL/GenBank/DDBJ databases">
        <title>Implementing the SeqCode for naming new Mesorhizobium species isolated from Vachellia karroo root nodules.</title>
        <authorList>
            <person name="Van Lill M."/>
        </authorList>
    </citation>
    <scope>NUCLEOTIDE SEQUENCE [LARGE SCALE GENOMIC DNA]</scope>
    <source>
        <strain evidence="6 7">VK4B</strain>
    </source>
</reference>
<dbReference type="InterPro" id="IPR001647">
    <property type="entry name" value="HTH_TetR"/>
</dbReference>
<keyword evidence="7" id="KW-1185">Reference proteome</keyword>
<dbReference type="SUPFAM" id="SSF46689">
    <property type="entry name" value="Homeodomain-like"/>
    <property type="match status" value="1"/>
</dbReference>
<dbReference type="InterPro" id="IPR050109">
    <property type="entry name" value="HTH-type_TetR-like_transc_reg"/>
</dbReference>
<evidence type="ECO:0000256" key="1">
    <source>
        <dbReference type="ARBA" id="ARBA00023015"/>
    </source>
</evidence>
<evidence type="ECO:0000256" key="4">
    <source>
        <dbReference type="PROSITE-ProRule" id="PRU00335"/>
    </source>
</evidence>
<dbReference type="PRINTS" id="PR00455">
    <property type="entry name" value="HTHTETR"/>
</dbReference>
<comment type="caution">
    <text evidence="6">The sequence shown here is derived from an EMBL/GenBank/DDBJ whole genome shotgun (WGS) entry which is preliminary data.</text>
</comment>
<dbReference type="Gene3D" id="1.10.357.10">
    <property type="entry name" value="Tetracycline Repressor, domain 2"/>
    <property type="match status" value="1"/>
</dbReference>